<accession>I1NXT1</accession>
<sequence length="73" mass="7981">MAAARHGRRRHGPAGHQAAAAGHRMGWEVRREGEGKRKGRRGGWEVRRGGGVRSVNRKGNGSVKFPVDVTNQD</sequence>
<evidence type="ECO:0000313" key="2">
    <source>
        <dbReference type="EnsemblPlants" id="ORGLA02G0053700.1"/>
    </source>
</evidence>
<dbReference type="AlphaFoldDB" id="I1NXT1"/>
<organism evidence="2 3">
    <name type="scientific">Oryza glaberrima</name>
    <name type="common">African rice</name>
    <dbReference type="NCBI Taxonomy" id="4538"/>
    <lineage>
        <taxon>Eukaryota</taxon>
        <taxon>Viridiplantae</taxon>
        <taxon>Streptophyta</taxon>
        <taxon>Embryophyta</taxon>
        <taxon>Tracheophyta</taxon>
        <taxon>Spermatophyta</taxon>
        <taxon>Magnoliopsida</taxon>
        <taxon>Liliopsida</taxon>
        <taxon>Poales</taxon>
        <taxon>Poaceae</taxon>
        <taxon>BOP clade</taxon>
        <taxon>Oryzoideae</taxon>
        <taxon>Oryzeae</taxon>
        <taxon>Oryzinae</taxon>
        <taxon>Oryza</taxon>
    </lineage>
</organism>
<dbReference type="Proteomes" id="UP000007306">
    <property type="component" value="Chromosome 2"/>
</dbReference>
<dbReference type="EnsemblPlants" id="ORGLA02G0053700.1">
    <property type="protein sequence ID" value="ORGLA02G0053700.1"/>
    <property type="gene ID" value="ORGLA02G0053700"/>
</dbReference>
<reference evidence="2 3" key="2">
    <citation type="submission" date="2018-04" db="EMBL/GenBank/DDBJ databases">
        <title>OglaRS2 (Oryza glaberrima Reference Sequence Version 2).</title>
        <authorList>
            <person name="Zhang J."/>
            <person name="Kudrna D."/>
            <person name="Lee S."/>
            <person name="Talag J."/>
            <person name="Rajasekar S."/>
            <person name="Wing R.A."/>
        </authorList>
    </citation>
    <scope>NUCLEOTIDE SEQUENCE [LARGE SCALE GENOMIC DNA]</scope>
    <source>
        <strain evidence="2 3">cv. IRGC 96717</strain>
    </source>
</reference>
<reference evidence="2" key="1">
    <citation type="submission" date="2015-06" db="UniProtKB">
        <authorList>
            <consortium name="EnsemblPlants"/>
        </authorList>
    </citation>
    <scope>IDENTIFICATION</scope>
</reference>
<evidence type="ECO:0000313" key="3">
    <source>
        <dbReference type="Proteomes" id="UP000007306"/>
    </source>
</evidence>
<dbReference type="HOGENOM" id="CLU_2708841_0_0_1"/>
<dbReference type="Gramene" id="ORGLA02G0053700.1">
    <property type="protein sequence ID" value="ORGLA02G0053700.1"/>
    <property type="gene ID" value="ORGLA02G0053700"/>
</dbReference>
<evidence type="ECO:0000256" key="1">
    <source>
        <dbReference type="SAM" id="MobiDB-lite"/>
    </source>
</evidence>
<feature type="region of interest" description="Disordered" evidence="1">
    <location>
        <begin position="1"/>
        <end position="73"/>
    </location>
</feature>
<feature type="compositionally biased region" description="Low complexity" evidence="1">
    <location>
        <begin position="14"/>
        <end position="24"/>
    </location>
</feature>
<protein>
    <submittedName>
        <fullName evidence="2">Uncharacterized protein</fullName>
    </submittedName>
</protein>
<proteinExistence type="predicted"/>
<name>I1NXT1_ORYGL</name>
<keyword evidence="3" id="KW-1185">Reference proteome</keyword>
<feature type="compositionally biased region" description="Basic and acidic residues" evidence="1">
    <location>
        <begin position="25"/>
        <end position="48"/>
    </location>
</feature>
<feature type="compositionally biased region" description="Basic residues" evidence="1">
    <location>
        <begin position="1"/>
        <end position="13"/>
    </location>
</feature>